<evidence type="ECO:0000256" key="1">
    <source>
        <dbReference type="ARBA" id="ARBA00022690"/>
    </source>
</evidence>
<dbReference type="EMBL" id="CAEZXZ010000163">
    <property type="protein sequence ID" value="CAB4711588.1"/>
    <property type="molecule type" value="Genomic_DNA"/>
</dbReference>
<sequence length="139" mass="14175">MRKLMKATVIAAAAAALTLGVTATSGAATLTKNPDPTLVVLRVPTQVWITDGEAIVLSQETNKTTGYSWSIKVAGDKSAVKVYAGQYQAPASTGMVGVAGTTTWYIKALAPGQAVLNLIATPPGGGSSTTKKLTVTVIN</sequence>
<feature type="domain" description="Proteinase inhibitor I42 chagasin" evidence="3">
    <location>
        <begin position="51"/>
        <end position="136"/>
    </location>
</feature>
<gene>
    <name evidence="4" type="ORF">UFOPK2310_00786</name>
    <name evidence="5" type="ORF">UFOPK2625_01039</name>
    <name evidence="6" type="ORF">UFOPK4043_00181</name>
</gene>
<dbReference type="EMBL" id="CAEZWW010000082">
    <property type="protein sequence ID" value="CAB4674133.1"/>
    <property type="molecule type" value="Genomic_DNA"/>
</dbReference>
<accession>A0A6J7NY72</accession>
<dbReference type="Pfam" id="PF09394">
    <property type="entry name" value="Inhibitor_I42"/>
    <property type="match status" value="1"/>
</dbReference>
<reference evidence="6" key="1">
    <citation type="submission" date="2020-05" db="EMBL/GenBank/DDBJ databases">
        <authorList>
            <person name="Chiriac C."/>
            <person name="Salcher M."/>
            <person name="Ghai R."/>
            <person name="Kavagutti S V."/>
        </authorList>
    </citation>
    <scope>NUCLEOTIDE SEQUENCE</scope>
</reference>
<organism evidence="6">
    <name type="scientific">freshwater metagenome</name>
    <dbReference type="NCBI Taxonomy" id="449393"/>
    <lineage>
        <taxon>unclassified sequences</taxon>
        <taxon>metagenomes</taxon>
        <taxon>ecological metagenomes</taxon>
    </lineage>
</organism>
<dbReference type="SUPFAM" id="SSF141066">
    <property type="entry name" value="ICP-like"/>
    <property type="match status" value="1"/>
</dbReference>
<dbReference type="PANTHER" id="PTHR36530">
    <property type="entry name" value="INHIBITOR OF CYSTEINE PEPTIDASE"/>
    <property type="match status" value="1"/>
</dbReference>
<dbReference type="EMBL" id="CAFBPA010000015">
    <property type="protein sequence ID" value="CAB4995809.1"/>
    <property type="molecule type" value="Genomic_DNA"/>
</dbReference>
<evidence type="ECO:0000259" key="3">
    <source>
        <dbReference type="Pfam" id="PF09394"/>
    </source>
</evidence>
<dbReference type="InterPro" id="IPR052781">
    <property type="entry name" value="Cys_protease_inhibitor_I42"/>
</dbReference>
<dbReference type="InterPro" id="IPR036331">
    <property type="entry name" value="Chagasin-like_sf"/>
</dbReference>
<evidence type="ECO:0000313" key="5">
    <source>
        <dbReference type="EMBL" id="CAB4711588.1"/>
    </source>
</evidence>
<evidence type="ECO:0000313" key="6">
    <source>
        <dbReference type="EMBL" id="CAB4995809.1"/>
    </source>
</evidence>
<keyword evidence="1" id="KW-0646">Protease inhibitor</keyword>
<keyword evidence="2" id="KW-0789">Thiol protease inhibitor</keyword>
<dbReference type="InterPro" id="IPR018990">
    <property type="entry name" value="Prot_inh_I42_chagasin"/>
</dbReference>
<name>A0A6J7NY72_9ZZZZ</name>
<evidence type="ECO:0000313" key="4">
    <source>
        <dbReference type="EMBL" id="CAB4674133.1"/>
    </source>
</evidence>
<evidence type="ECO:0000256" key="2">
    <source>
        <dbReference type="ARBA" id="ARBA00022704"/>
    </source>
</evidence>
<proteinExistence type="predicted"/>
<dbReference type="AlphaFoldDB" id="A0A6J7NY72"/>
<dbReference type="Gene3D" id="2.60.40.2020">
    <property type="match status" value="1"/>
</dbReference>
<dbReference type="PANTHER" id="PTHR36530:SF1">
    <property type="entry name" value="AMOEBIASIN-1"/>
    <property type="match status" value="1"/>
</dbReference>
<dbReference type="GO" id="GO:0004869">
    <property type="term" value="F:cysteine-type endopeptidase inhibitor activity"/>
    <property type="evidence" value="ECO:0007669"/>
    <property type="project" value="UniProtKB-KW"/>
</dbReference>
<protein>
    <submittedName>
        <fullName evidence="6">Unannotated protein</fullName>
    </submittedName>
</protein>